<evidence type="ECO:0000313" key="4">
    <source>
        <dbReference type="Proteomes" id="UP000325576"/>
    </source>
</evidence>
<name>A0A5N5E5P6_RHOER</name>
<organism evidence="3 4">
    <name type="scientific">Rhodococcus erythropolis</name>
    <name type="common">Arthrobacter picolinophilus</name>
    <dbReference type="NCBI Taxonomy" id="1833"/>
    <lineage>
        <taxon>Bacteria</taxon>
        <taxon>Bacillati</taxon>
        <taxon>Actinomycetota</taxon>
        <taxon>Actinomycetes</taxon>
        <taxon>Mycobacteriales</taxon>
        <taxon>Nocardiaceae</taxon>
        <taxon>Rhodococcus</taxon>
        <taxon>Rhodococcus erythropolis group</taxon>
    </lineage>
</organism>
<evidence type="ECO:0000313" key="3">
    <source>
        <dbReference type="EMBL" id="KAB2585665.1"/>
    </source>
</evidence>
<keyword evidence="3" id="KW-0067">ATP-binding</keyword>
<feature type="transmembrane region" description="Helical" evidence="2">
    <location>
        <begin position="43"/>
        <end position="61"/>
    </location>
</feature>
<accession>A0A5N5E5P6</accession>
<reference evidence="3 4" key="1">
    <citation type="journal article" date="2017" name="Poromechanics V (2013)">
        <title>Genomic Characterization of the Arsenic-Tolerant Actinobacterium, &lt;i&gt;Rhodococcus erythropolis&lt;/i&gt; S43.</title>
        <authorList>
            <person name="Retamal-Morales G."/>
            <person name="Mehnert M."/>
            <person name="Schwabe R."/>
            <person name="Tischler D."/>
            <person name="Schloemann M."/>
            <person name="Levican G.J."/>
        </authorList>
    </citation>
    <scope>NUCLEOTIDE SEQUENCE [LARGE SCALE GENOMIC DNA]</scope>
    <source>
        <strain evidence="3 4">S43</strain>
    </source>
</reference>
<comment type="caution">
    <text evidence="3">The sequence shown here is derived from an EMBL/GenBank/DDBJ whole genome shotgun (WGS) entry which is preliminary data.</text>
</comment>
<feature type="region of interest" description="Disordered" evidence="1">
    <location>
        <begin position="1"/>
        <end position="25"/>
    </location>
</feature>
<gene>
    <name evidence="3" type="ORF">BS297_09195</name>
</gene>
<sequence>MSNRPTSSPPIGPPGGGDPTKKAMNFGPSLKRLLGRLSPDKRIVILIFALVTASVVLSSIAPKILGNATNLIFDGIVSKQLQPGTTKEQAVEGLRASGQGQLADMVSGMAVVPGTGIDFDA</sequence>
<dbReference type="GO" id="GO:0005524">
    <property type="term" value="F:ATP binding"/>
    <property type="evidence" value="ECO:0007669"/>
    <property type="project" value="UniProtKB-KW"/>
</dbReference>
<evidence type="ECO:0000256" key="2">
    <source>
        <dbReference type="SAM" id="Phobius"/>
    </source>
</evidence>
<dbReference type="AlphaFoldDB" id="A0A5N5E5P6"/>
<dbReference type="EMBL" id="MRBO01000299">
    <property type="protein sequence ID" value="KAB2585665.1"/>
    <property type="molecule type" value="Genomic_DNA"/>
</dbReference>
<keyword evidence="2" id="KW-1133">Transmembrane helix</keyword>
<keyword evidence="3" id="KW-0547">Nucleotide-binding</keyword>
<dbReference type="Proteomes" id="UP000325576">
    <property type="component" value="Unassembled WGS sequence"/>
</dbReference>
<feature type="non-terminal residue" evidence="3">
    <location>
        <position position="121"/>
    </location>
</feature>
<keyword evidence="2" id="KW-0812">Transmembrane</keyword>
<evidence type="ECO:0000256" key="1">
    <source>
        <dbReference type="SAM" id="MobiDB-lite"/>
    </source>
</evidence>
<protein>
    <submittedName>
        <fullName evidence="3">Multidrug ABC transporter ATP-binding protein</fullName>
    </submittedName>
</protein>
<keyword evidence="2" id="KW-0472">Membrane</keyword>
<proteinExistence type="predicted"/>